<feature type="transmembrane region" description="Helical" evidence="8">
    <location>
        <begin position="37"/>
        <end position="61"/>
    </location>
</feature>
<feature type="transmembrane region" description="Helical" evidence="8">
    <location>
        <begin position="188"/>
        <end position="206"/>
    </location>
</feature>
<dbReference type="PANTHER" id="PTHR34975">
    <property type="entry name" value="SPORE GERMINATION PROTEIN A2"/>
    <property type="match status" value="1"/>
</dbReference>
<dbReference type="PANTHER" id="PTHR34975:SF2">
    <property type="entry name" value="SPORE GERMINATION PROTEIN A2"/>
    <property type="match status" value="1"/>
</dbReference>
<evidence type="ECO:0000313" key="10">
    <source>
        <dbReference type="Proteomes" id="UP001579974"/>
    </source>
</evidence>
<feature type="transmembrane region" description="Helical" evidence="8">
    <location>
        <begin position="268"/>
        <end position="293"/>
    </location>
</feature>
<keyword evidence="6 8" id="KW-1133">Transmembrane helix</keyword>
<feature type="transmembrane region" description="Helical" evidence="8">
    <location>
        <begin position="218"/>
        <end position="239"/>
    </location>
</feature>
<name>A0ABV5AJZ9_9BACL</name>
<evidence type="ECO:0000256" key="8">
    <source>
        <dbReference type="SAM" id="Phobius"/>
    </source>
</evidence>
<keyword evidence="4" id="KW-0309">Germination</keyword>
<keyword evidence="5 8" id="KW-0812">Transmembrane</keyword>
<sequence>MKVSASQMFWLMFIALTSLSLWYVISPTVKIADQGAWMSAVVATVLGLFFSYVIQQLGLLFPHQTIFEYSRTLLGNALGQIVSIQYLCMLCVTSAIQLRGTSDLIHRVLFDKTPIFVLVALIMFLVVYLTFRGGIEGIGRFGELVGPVILITILITWFLDLPNAKWHALSPLVSDSGVRGILQGSTPFASAFGVSLGFLVFIPLMVTPKKSIMAGTLGLLSASVLVIWCMLMTIVTFGYELSGRLVDPYFSLVRFVSLFEFVRNIDSVVVFIIVFGAFTAVSLYFFITCYGVAKWLNMKAWRRTIWFVAPLECIIALLPSSDTASWFWYPQHVWLTYIFPFDIICLPLLLLCIAKMKVWTASSNR</sequence>
<gene>
    <name evidence="9" type="ORF">KKP3000_001790</name>
</gene>
<evidence type="ECO:0000256" key="4">
    <source>
        <dbReference type="ARBA" id="ARBA00022544"/>
    </source>
</evidence>
<organism evidence="9 10">
    <name type="scientific">Alicyclobacillus fastidiosus</name>
    <dbReference type="NCBI Taxonomy" id="392011"/>
    <lineage>
        <taxon>Bacteria</taxon>
        <taxon>Bacillati</taxon>
        <taxon>Bacillota</taxon>
        <taxon>Bacilli</taxon>
        <taxon>Bacillales</taxon>
        <taxon>Alicyclobacillaceae</taxon>
        <taxon>Alicyclobacillus</taxon>
    </lineage>
</organism>
<dbReference type="Proteomes" id="UP001579974">
    <property type="component" value="Unassembled WGS sequence"/>
</dbReference>
<comment type="similarity">
    <text evidence="2">Belongs to the amino acid-polyamine-organocation (APC) superfamily. Spore germination protein (SGP) (TC 2.A.3.9) family.</text>
</comment>
<feature type="transmembrane region" description="Helical" evidence="8">
    <location>
        <begin position="305"/>
        <end position="328"/>
    </location>
</feature>
<comment type="subcellular location">
    <subcellularLocation>
        <location evidence="1">Membrane</location>
        <topology evidence="1">Multi-pass membrane protein</topology>
    </subcellularLocation>
</comment>
<protein>
    <submittedName>
        <fullName evidence="9">Endospore germination permease</fullName>
    </submittedName>
</protein>
<dbReference type="EMBL" id="JBDXSU010000025">
    <property type="protein sequence ID" value="MFB5192584.1"/>
    <property type="molecule type" value="Genomic_DNA"/>
</dbReference>
<evidence type="ECO:0000256" key="3">
    <source>
        <dbReference type="ARBA" id="ARBA00022448"/>
    </source>
</evidence>
<keyword evidence="10" id="KW-1185">Reference proteome</keyword>
<comment type="caution">
    <text evidence="9">The sequence shown here is derived from an EMBL/GenBank/DDBJ whole genome shotgun (WGS) entry which is preliminary data.</text>
</comment>
<feature type="transmembrane region" description="Helical" evidence="8">
    <location>
        <begin position="7"/>
        <end position="25"/>
    </location>
</feature>
<evidence type="ECO:0000313" key="9">
    <source>
        <dbReference type="EMBL" id="MFB5192584.1"/>
    </source>
</evidence>
<dbReference type="Pfam" id="PF03845">
    <property type="entry name" value="Spore_permease"/>
    <property type="match status" value="1"/>
</dbReference>
<evidence type="ECO:0000256" key="2">
    <source>
        <dbReference type="ARBA" id="ARBA00007998"/>
    </source>
</evidence>
<feature type="transmembrane region" description="Helical" evidence="8">
    <location>
        <begin position="73"/>
        <end position="95"/>
    </location>
</feature>
<keyword evidence="7 8" id="KW-0472">Membrane</keyword>
<evidence type="ECO:0000256" key="1">
    <source>
        <dbReference type="ARBA" id="ARBA00004141"/>
    </source>
</evidence>
<feature type="transmembrane region" description="Helical" evidence="8">
    <location>
        <begin position="115"/>
        <end position="131"/>
    </location>
</feature>
<dbReference type="InterPro" id="IPR004761">
    <property type="entry name" value="Spore_GerAB"/>
</dbReference>
<accession>A0ABV5AJZ9</accession>
<feature type="transmembrane region" description="Helical" evidence="8">
    <location>
        <begin position="334"/>
        <end position="354"/>
    </location>
</feature>
<dbReference type="NCBIfam" id="TIGR00912">
    <property type="entry name" value="2A0309"/>
    <property type="match status" value="1"/>
</dbReference>
<proteinExistence type="inferred from homology"/>
<reference evidence="9 10" key="1">
    <citation type="journal article" date="2024" name="Int. J. Mol. Sci.">
        <title>Exploration of Alicyclobacillus spp. Genome in Search of Antibiotic Resistance.</title>
        <authorList>
            <person name="Bucka-Kolendo J."/>
            <person name="Kiousi D.E."/>
            <person name="Dekowska A."/>
            <person name="Mikolajczuk-Szczyrba A."/>
            <person name="Karadedos D.M."/>
            <person name="Michael P."/>
            <person name="Galanis A."/>
            <person name="Sokolowska B."/>
        </authorList>
    </citation>
    <scope>NUCLEOTIDE SEQUENCE [LARGE SCALE GENOMIC DNA]</scope>
    <source>
        <strain evidence="9 10">KKP 3000</strain>
    </source>
</reference>
<dbReference type="RefSeq" id="WP_275475951.1">
    <property type="nucleotide sequence ID" value="NZ_CP162940.1"/>
</dbReference>
<feature type="transmembrane region" description="Helical" evidence="8">
    <location>
        <begin position="138"/>
        <end position="159"/>
    </location>
</feature>
<evidence type="ECO:0000256" key="7">
    <source>
        <dbReference type="ARBA" id="ARBA00023136"/>
    </source>
</evidence>
<evidence type="ECO:0000256" key="6">
    <source>
        <dbReference type="ARBA" id="ARBA00022989"/>
    </source>
</evidence>
<keyword evidence="3" id="KW-0813">Transport</keyword>
<evidence type="ECO:0000256" key="5">
    <source>
        <dbReference type="ARBA" id="ARBA00022692"/>
    </source>
</evidence>